<sequence length="167" mass="17726">MRSVLLGAATGLAVLFTVVPPATAQLTTRAAQAAAPKAGNAGHAGHAGNRVVYGWAVRSGNSAFSITPRRAVRGQVGESGLLAWELGRKAGAPLTIRYTGRLDFRQVNRTCGRPSAGYPYDTSDRSAYGTRKCSSAHLRKLLKDRIPVRVDYTGALVAVKVRELVLP</sequence>
<dbReference type="RefSeq" id="WP_386189028.1">
    <property type="nucleotide sequence ID" value="NZ_JBHSBC010000008.1"/>
</dbReference>
<evidence type="ECO:0000256" key="1">
    <source>
        <dbReference type="SAM" id="SignalP"/>
    </source>
</evidence>
<keyword evidence="3" id="KW-1185">Reference proteome</keyword>
<reference evidence="3" key="1">
    <citation type="journal article" date="2019" name="Int. J. Syst. Evol. Microbiol.">
        <title>The Global Catalogue of Microorganisms (GCM) 10K type strain sequencing project: providing services to taxonomists for standard genome sequencing and annotation.</title>
        <authorList>
            <consortium name="The Broad Institute Genomics Platform"/>
            <consortium name="The Broad Institute Genome Sequencing Center for Infectious Disease"/>
            <person name="Wu L."/>
            <person name="Ma J."/>
        </authorList>
    </citation>
    <scope>NUCLEOTIDE SEQUENCE [LARGE SCALE GENOMIC DNA]</scope>
    <source>
        <strain evidence="3">TBRC 7912</strain>
    </source>
</reference>
<organism evidence="2 3">
    <name type="scientific">Streptosporangium jomthongense</name>
    <dbReference type="NCBI Taxonomy" id="1193683"/>
    <lineage>
        <taxon>Bacteria</taxon>
        <taxon>Bacillati</taxon>
        <taxon>Actinomycetota</taxon>
        <taxon>Actinomycetes</taxon>
        <taxon>Streptosporangiales</taxon>
        <taxon>Streptosporangiaceae</taxon>
        <taxon>Streptosporangium</taxon>
    </lineage>
</organism>
<keyword evidence="1" id="KW-0732">Signal</keyword>
<proteinExistence type="predicted"/>
<dbReference type="EMBL" id="JBHSBC010000008">
    <property type="protein sequence ID" value="MFC3980090.1"/>
    <property type="molecule type" value="Genomic_DNA"/>
</dbReference>
<dbReference type="Proteomes" id="UP001595698">
    <property type="component" value="Unassembled WGS sequence"/>
</dbReference>
<accession>A0ABV8EXE1</accession>
<feature type="signal peptide" evidence="1">
    <location>
        <begin position="1"/>
        <end position="24"/>
    </location>
</feature>
<comment type="caution">
    <text evidence="2">The sequence shown here is derived from an EMBL/GenBank/DDBJ whole genome shotgun (WGS) entry which is preliminary data.</text>
</comment>
<name>A0ABV8EXE1_9ACTN</name>
<gene>
    <name evidence="2" type="ORF">ACFOYY_08165</name>
</gene>
<evidence type="ECO:0000313" key="3">
    <source>
        <dbReference type="Proteomes" id="UP001595698"/>
    </source>
</evidence>
<protein>
    <submittedName>
        <fullName evidence="2">Uncharacterized protein</fullName>
    </submittedName>
</protein>
<feature type="chain" id="PRO_5045455992" evidence="1">
    <location>
        <begin position="25"/>
        <end position="167"/>
    </location>
</feature>
<evidence type="ECO:0000313" key="2">
    <source>
        <dbReference type="EMBL" id="MFC3980090.1"/>
    </source>
</evidence>